<reference evidence="3" key="1">
    <citation type="journal article" date="2019" name="Int. J. Syst. Evol. Microbiol.">
        <title>The Global Catalogue of Microorganisms (GCM) 10K type strain sequencing project: providing services to taxonomists for standard genome sequencing and annotation.</title>
        <authorList>
            <consortium name="The Broad Institute Genomics Platform"/>
            <consortium name="The Broad Institute Genome Sequencing Center for Infectious Disease"/>
            <person name="Wu L."/>
            <person name="Ma J."/>
        </authorList>
    </citation>
    <scope>NUCLEOTIDE SEQUENCE [LARGE SCALE GENOMIC DNA]</scope>
    <source>
        <strain evidence="3">JCM 16221</strain>
    </source>
</reference>
<evidence type="ECO:0000313" key="3">
    <source>
        <dbReference type="Proteomes" id="UP001501218"/>
    </source>
</evidence>
<sequence length="146" mass="15015">MPGSARSRVGLGAIGQVQDLGGHPGAALDRAGASAAQGLVAGERSLGGAAAEQRRQGDGVLDGLVGALAVVRQHRMRGIAEQHDPVAVPAVEGSEPTGTKPRKSLVPEYTAGSRQDRAGAGTDDRRRFFAFAQIYERGCDAERAAS</sequence>
<comment type="caution">
    <text evidence="2">The sequence shown here is derived from an EMBL/GenBank/DDBJ whole genome shotgun (WGS) entry which is preliminary data.</text>
</comment>
<name>A0ABP5TN41_9PSEU</name>
<evidence type="ECO:0000256" key="1">
    <source>
        <dbReference type="SAM" id="MobiDB-lite"/>
    </source>
</evidence>
<evidence type="ECO:0000313" key="2">
    <source>
        <dbReference type="EMBL" id="GAA2356271.1"/>
    </source>
</evidence>
<dbReference type="EMBL" id="BAAARA010000015">
    <property type="protein sequence ID" value="GAA2356271.1"/>
    <property type="molecule type" value="Genomic_DNA"/>
</dbReference>
<protein>
    <submittedName>
        <fullName evidence="2">Uncharacterized protein</fullName>
    </submittedName>
</protein>
<proteinExistence type="predicted"/>
<keyword evidence="3" id="KW-1185">Reference proteome</keyword>
<organism evidence="2 3">
    <name type="scientific">Saccharopolyspora halophila</name>
    <dbReference type="NCBI Taxonomy" id="405551"/>
    <lineage>
        <taxon>Bacteria</taxon>
        <taxon>Bacillati</taxon>
        <taxon>Actinomycetota</taxon>
        <taxon>Actinomycetes</taxon>
        <taxon>Pseudonocardiales</taxon>
        <taxon>Pseudonocardiaceae</taxon>
        <taxon>Saccharopolyspora</taxon>
    </lineage>
</organism>
<accession>A0ABP5TN41</accession>
<gene>
    <name evidence="2" type="ORF">GCM10009854_37980</name>
</gene>
<feature type="region of interest" description="Disordered" evidence="1">
    <location>
        <begin position="81"/>
        <end position="122"/>
    </location>
</feature>
<dbReference type="Proteomes" id="UP001501218">
    <property type="component" value="Unassembled WGS sequence"/>
</dbReference>